<name>A0ABT8SKB2_9CAUL</name>
<keyword evidence="9" id="KW-0677">Repeat</keyword>
<dbReference type="Pfam" id="PF08548">
    <property type="entry name" value="Peptidase_M10_C"/>
    <property type="match status" value="1"/>
</dbReference>
<comment type="subcellular location">
    <subcellularLocation>
        <location evidence="2">Membrane</location>
    </subcellularLocation>
    <subcellularLocation>
        <location evidence="3">Secreted</location>
    </subcellularLocation>
</comment>
<dbReference type="Gene3D" id="2.150.10.10">
    <property type="entry name" value="Serralysin-like metalloprotease, C-terminal"/>
    <property type="match status" value="6"/>
</dbReference>
<dbReference type="Pfam" id="PF00353">
    <property type="entry name" value="HemolysinCabind"/>
    <property type="match status" value="9"/>
</dbReference>
<feature type="region of interest" description="Disordered" evidence="14">
    <location>
        <begin position="23"/>
        <end position="48"/>
    </location>
</feature>
<dbReference type="Pfam" id="PF04151">
    <property type="entry name" value="PPC"/>
    <property type="match status" value="1"/>
</dbReference>
<keyword evidence="10" id="KW-0378">Hydrolase</keyword>
<evidence type="ECO:0000256" key="10">
    <source>
        <dbReference type="ARBA" id="ARBA00022801"/>
    </source>
</evidence>
<dbReference type="InterPro" id="IPR007280">
    <property type="entry name" value="Peptidase_C_arc/bac"/>
</dbReference>
<dbReference type="Proteomes" id="UP001169063">
    <property type="component" value="Unassembled WGS sequence"/>
</dbReference>
<evidence type="ECO:0000256" key="13">
    <source>
        <dbReference type="ARBA" id="ARBA00023136"/>
    </source>
</evidence>
<dbReference type="PANTHER" id="PTHR38340">
    <property type="entry name" value="S-LAYER PROTEIN"/>
    <property type="match status" value="1"/>
</dbReference>
<dbReference type="InterPro" id="IPR013858">
    <property type="entry name" value="Peptidase_M10B_C"/>
</dbReference>
<accession>A0ABT8SKB2</accession>
<evidence type="ECO:0000256" key="1">
    <source>
        <dbReference type="ARBA" id="ARBA00001913"/>
    </source>
</evidence>
<dbReference type="SUPFAM" id="SSF51120">
    <property type="entry name" value="beta-Roll"/>
    <property type="match status" value="7"/>
</dbReference>
<dbReference type="PANTHER" id="PTHR38340:SF1">
    <property type="entry name" value="S-LAYER PROTEIN"/>
    <property type="match status" value="1"/>
</dbReference>
<dbReference type="InterPro" id="IPR006026">
    <property type="entry name" value="Peptidase_Metallo"/>
</dbReference>
<evidence type="ECO:0000256" key="7">
    <source>
        <dbReference type="ARBA" id="ARBA00022670"/>
    </source>
</evidence>
<dbReference type="PRINTS" id="PR01488">
    <property type="entry name" value="RTXTOXINA"/>
</dbReference>
<organism evidence="16 17">
    <name type="scientific">Peiella sedimenti</name>
    <dbReference type="NCBI Taxonomy" id="3061083"/>
    <lineage>
        <taxon>Bacteria</taxon>
        <taxon>Pseudomonadati</taxon>
        <taxon>Pseudomonadota</taxon>
        <taxon>Alphaproteobacteria</taxon>
        <taxon>Caulobacterales</taxon>
        <taxon>Caulobacteraceae</taxon>
        <taxon>Peiella</taxon>
    </lineage>
</organism>
<dbReference type="CDD" id="cd04277">
    <property type="entry name" value="ZnMc_serralysin_like"/>
    <property type="match status" value="1"/>
</dbReference>
<keyword evidence="12" id="KW-0843">Virulence</keyword>
<dbReference type="PROSITE" id="PS00330">
    <property type="entry name" value="HEMOLYSIN_CALCIUM"/>
    <property type="match status" value="7"/>
</dbReference>
<dbReference type="Pfam" id="PF00413">
    <property type="entry name" value="Peptidase_M10"/>
    <property type="match status" value="1"/>
</dbReference>
<keyword evidence="11" id="KW-0862">Zinc</keyword>
<keyword evidence="7" id="KW-0645">Protease</keyword>
<evidence type="ECO:0000313" key="17">
    <source>
        <dbReference type="Proteomes" id="UP001169063"/>
    </source>
</evidence>
<evidence type="ECO:0000259" key="15">
    <source>
        <dbReference type="SMART" id="SM00235"/>
    </source>
</evidence>
<dbReference type="SUPFAM" id="SSF55486">
    <property type="entry name" value="Metalloproteases ('zincins'), catalytic domain"/>
    <property type="match status" value="1"/>
</dbReference>
<keyword evidence="8" id="KW-0479">Metal-binding</keyword>
<evidence type="ECO:0000256" key="12">
    <source>
        <dbReference type="ARBA" id="ARBA00023026"/>
    </source>
</evidence>
<keyword evidence="6" id="KW-0800">Toxin</keyword>
<dbReference type="RefSeq" id="WP_302109431.1">
    <property type="nucleotide sequence ID" value="NZ_JAUKTR010000002.1"/>
</dbReference>
<reference evidence="16" key="1">
    <citation type="submission" date="2023-07" db="EMBL/GenBank/DDBJ databases">
        <title>Brevundimonas soil sp. nov., isolated from the soil of chemical plant.</title>
        <authorList>
            <person name="Wu N."/>
        </authorList>
    </citation>
    <scope>NUCLEOTIDE SEQUENCE</scope>
    <source>
        <strain evidence="16">XZ-24</strain>
    </source>
</reference>
<comment type="similarity">
    <text evidence="4">Belongs to the peptidase M10B family.</text>
</comment>
<gene>
    <name evidence="16" type="ORF">Q0812_06120</name>
</gene>
<evidence type="ECO:0000256" key="9">
    <source>
        <dbReference type="ARBA" id="ARBA00022737"/>
    </source>
</evidence>
<keyword evidence="17" id="KW-1185">Reference proteome</keyword>
<dbReference type="InterPro" id="IPR003995">
    <property type="entry name" value="RTX_toxin_determinant-A"/>
</dbReference>
<evidence type="ECO:0000256" key="4">
    <source>
        <dbReference type="ARBA" id="ARBA00009490"/>
    </source>
</evidence>
<dbReference type="InterPro" id="IPR024079">
    <property type="entry name" value="MetalloPept_cat_dom_sf"/>
</dbReference>
<sequence length="1421" mass="142369">MCYICANISGQLRQGGFLPGEIGSGFRQNGQRESDAPQFFLNGDDRGDGVLQPNGKTSFSTEEAGAHITRTNHTWAAGLGLPVTVTFAFRATMPGSIPSSTATDYSRFTEAQIIVALASFQAWSDVANITFSRVGTGTSGEGAYADNATILLANYANGQSGAAAFAFLPGGTGAGDAAGDVWVNISQTNNSTLTLLGYGTQTMTHEIGHAIGLRHPGAYNASEGGGPITYAGQAEYYEDSRQYTVMSYFDETNTGAQFGARWAAAPLLDDISAAQRLYGANLTTRTGDTTYGFNSNTDRGWYSASASTDKLIFAVWDAGGNDTFDFSGYSEDGTIDLRQTAFSSVGGLVGNVSIALGAAIENAIGGSGAETIWGNSGNNSLRGNGGNDTIDGGLGTDTAVFSGNRDQYTITVNGQTVTVTGPDGTDTLTNVEFLQFADTLIAAGTTGGLNVAGDTLNNVITGTAFGDTLRGLGGNDTLNGGDGDDILDGGRGTDTLSGGAGVDTASYSTARAGVTVDLSVTVAQNTGASTGSDTLSSIENLIGSAFSDTLTGDAGANEINGNGGIDVLNGGGGNDVLRAGAPASQAAADVVKAQGTVNNSIATAVNIDANFDLGNDAGVLNATTTPHAVIRGTGHGGPEYYAVTVAAGAECRFDIDGASFDAYLYIYDAAGNLLAANDDGGDSDGAATDSLLTYTFATGGTYYIMVNRWVDSSTNDTTPGPGVPAGGTYTLNVSVPGHSVVAPTLTGSTLNGGDGDDTLHGSAGADTFNGGAGTDTAVYAGNRAAYTITTVNGVTTITGPDGSDTLSGVERAQFADQLVVLGAPTGVTLNGTANGDVLNGTEGDDTLNGLDGNDTLIGLAGADQLNGGAGIDGVSYASSNAGVTVSLVTGAGAGGHAAGDVLSSIEILYGSAFADTFTGDGAANTFFGADGQDTLSGGDGNDVLVGNDQIFVQEADTLIGGNGDDTLYGENVDTLSGGAGFDVLIAVNAYDFTLNMAATSIELAQMDFGNDNINASGQTVGVQVYASGGNDGVIGSGFNDLIFGGVGNDVIVGGDGDDAIVGEAGVDQLDGGAGNDRIYFDAQDSFVFGAGGYDAGYILATGGSGVIIDMGASSLEFIQDLAGGDDTILASTMTQALYAAAGAGNDTVDGSAYGDVVFGDGGNDVLNGNGGDDRLIGGAGLDTLYGGLGNDALYGGAGDGVQDVFRFGEAGAAHADAVYDFVHGIDKIDLSAFGSNFAAVSILTAGSDAVVYLNGQVICTVVGAAGTLDASDFIFVSAAPGQDGKDAWIAGTPLISDEIEGPDVLPAWSGAKELPDILPAVLGKSEGPDVSPLAEDDGGLEICGGPTEKAEDLSGGGGHIGPFGDEGFGRIHDLGGFGGFQFDDFHGGGFDLRGGYANGWGLGGDMFGGRSHLQTSDWTIF</sequence>
<dbReference type="InterPro" id="IPR011049">
    <property type="entry name" value="Serralysin-like_metalloprot_C"/>
</dbReference>
<keyword evidence="5" id="KW-0964">Secreted</keyword>
<evidence type="ECO:0000256" key="14">
    <source>
        <dbReference type="SAM" id="MobiDB-lite"/>
    </source>
</evidence>
<evidence type="ECO:0000256" key="6">
    <source>
        <dbReference type="ARBA" id="ARBA00022656"/>
    </source>
</evidence>
<dbReference type="InterPro" id="IPR001343">
    <property type="entry name" value="Hemolysn_Ca-bd"/>
</dbReference>
<evidence type="ECO:0000256" key="5">
    <source>
        <dbReference type="ARBA" id="ARBA00022525"/>
    </source>
</evidence>
<dbReference type="SMART" id="SM00235">
    <property type="entry name" value="ZnMc"/>
    <property type="match status" value="1"/>
</dbReference>
<dbReference type="Gene3D" id="3.40.390.10">
    <property type="entry name" value="Collagenase (Catalytic Domain)"/>
    <property type="match status" value="1"/>
</dbReference>
<dbReference type="InterPro" id="IPR001818">
    <property type="entry name" value="Pept_M10_metallopeptidase"/>
</dbReference>
<dbReference type="InterPro" id="IPR018511">
    <property type="entry name" value="Hemolysin-typ_Ca-bd_CS"/>
</dbReference>
<protein>
    <submittedName>
        <fullName evidence="16">M10 family metallopeptidase C-terminal domain-containing protein</fullName>
    </submittedName>
</protein>
<evidence type="ECO:0000313" key="16">
    <source>
        <dbReference type="EMBL" id="MDO1559002.1"/>
    </source>
</evidence>
<comment type="caution">
    <text evidence="16">The sequence shown here is derived from an EMBL/GenBank/DDBJ whole genome shotgun (WGS) entry which is preliminary data.</text>
</comment>
<evidence type="ECO:0000256" key="11">
    <source>
        <dbReference type="ARBA" id="ARBA00022833"/>
    </source>
</evidence>
<evidence type="ECO:0000256" key="2">
    <source>
        <dbReference type="ARBA" id="ARBA00004370"/>
    </source>
</evidence>
<dbReference type="PRINTS" id="PR00313">
    <property type="entry name" value="CABNDNGRPT"/>
</dbReference>
<dbReference type="EMBL" id="JAUKTR010000002">
    <property type="protein sequence ID" value="MDO1559002.1"/>
    <property type="molecule type" value="Genomic_DNA"/>
</dbReference>
<evidence type="ECO:0000256" key="3">
    <source>
        <dbReference type="ARBA" id="ARBA00004613"/>
    </source>
</evidence>
<comment type="cofactor">
    <cofactor evidence="1">
        <name>Ca(2+)</name>
        <dbReference type="ChEBI" id="CHEBI:29108"/>
    </cofactor>
</comment>
<feature type="domain" description="Peptidase metallopeptidase" evidence="15">
    <location>
        <begin position="71"/>
        <end position="260"/>
    </location>
</feature>
<keyword evidence="13" id="KW-0472">Membrane</keyword>
<dbReference type="InterPro" id="IPR034033">
    <property type="entry name" value="Serralysin-like"/>
</dbReference>
<evidence type="ECO:0000256" key="8">
    <source>
        <dbReference type="ARBA" id="ARBA00022723"/>
    </source>
</evidence>
<dbReference type="InterPro" id="IPR050557">
    <property type="entry name" value="RTX_toxin/Mannuronan_C5-epim"/>
</dbReference>
<proteinExistence type="inferred from homology"/>